<name>F0WA83_9STRA</name>
<evidence type="ECO:0000313" key="1">
    <source>
        <dbReference type="EMBL" id="CCA18053.1"/>
    </source>
</evidence>
<gene>
    <name evidence="1" type="primary">AlNc14C44G3613</name>
    <name evidence="1" type="ORF">ALNC14_041960</name>
</gene>
<proteinExistence type="predicted"/>
<dbReference type="HOGENOM" id="CLU_1621997_0_0_1"/>
<reference evidence="1" key="2">
    <citation type="submission" date="2011-02" db="EMBL/GenBank/DDBJ databases">
        <authorList>
            <person name="MacLean D."/>
        </authorList>
    </citation>
    <scope>NUCLEOTIDE SEQUENCE</scope>
</reference>
<reference evidence="1" key="1">
    <citation type="journal article" date="2011" name="PLoS Biol.">
        <title>Gene gain and loss during evolution of obligate parasitism in the white rust pathogen of Arabidopsis thaliana.</title>
        <authorList>
            <person name="Kemen E."/>
            <person name="Gardiner A."/>
            <person name="Schultz-Larsen T."/>
            <person name="Kemen A.C."/>
            <person name="Balmuth A.L."/>
            <person name="Robert-Seilaniantz A."/>
            <person name="Bailey K."/>
            <person name="Holub E."/>
            <person name="Studholme D.J."/>
            <person name="Maclean D."/>
            <person name="Jones J.D."/>
        </authorList>
    </citation>
    <scope>NUCLEOTIDE SEQUENCE</scope>
</reference>
<dbReference type="AlphaFoldDB" id="F0WA83"/>
<sequence length="164" mass="18868">MASVSPWKTLFRLYRQFSVQVDVPPFRGVSKDDMHVSQFDYVLHHVKGRSNVAADALSCPAVSEEHSTEPDVPTYHVPDMSYVYIPLDVSRLLLDDVKLRGESRPLGVAQEQIHNAEFHLVRAHLSKEVRKAIQQGYSKDKVFKNIWKTKQSNKNFIIDKESYI</sequence>
<accession>F0WA83</accession>
<organism evidence="1">
    <name type="scientific">Albugo laibachii Nc14</name>
    <dbReference type="NCBI Taxonomy" id="890382"/>
    <lineage>
        <taxon>Eukaryota</taxon>
        <taxon>Sar</taxon>
        <taxon>Stramenopiles</taxon>
        <taxon>Oomycota</taxon>
        <taxon>Peronosporomycetes</taxon>
        <taxon>Albuginales</taxon>
        <taxon>Albuginaceae</taxon>
        <taxon>Albugo</taxon>
    </lineage>
</organism>
<protein>
    <submittedName>
        <fullName evidence="1">AlNc14C44G3613 protein</fullName>
    </submittedName>
</protein>
<dbReference type="EMBL" id="FR824089">
    <property type="protein sequence ID" value="CCA18053.1"/>
    <property type="molecule type" value="Genomic_DNA"/>
</dbReference>